<dbReference type="InterPro" id="IPR029016">
    <property type="entry name" value="GAF-like_dom_sf"/>
</dbReference>
<accession>A0ABY0IU19</accession>
<dbReference type="PANTHER" id="PTHR45228:SF1">
    <property type="entry name" value="CYCLIC DI-GMP PHOSPHODIESTERASE TM_0186"/>
    <property type="match status" value="1"/>
</dbReference>
<evidence type="ECO:0000259" key="2">
    <source>
        <dbReference type="PROSITE" id="PS51832"/>
    </source>
</evidence>
<dbReference type="Proteomes" id="UP000292136">
    <property type="component" value="Unassembled WGS sequence"/>
</dbReference>
<dbReference type="InterPro" id="IPR003018">
    <property type="entry name" value="GAF"/>
</dbReference>
<dbReference type="SMART" id="SM00471">
    <property type="entry name" value="HDc"/>
    <property type="match status" value="1"/>
</dbReference>
<feature type="domain" description="HD" evidence="1">
    <location>
        <begin position="210"/>
        <end position="345"/>
    </location>
</feature>
<name>A0ABY0IU19_9RHOO</name>
<sequence>MWWYPTVTVVSSLVQPPALLPDLPVFSHEDGLDLLHQSLPLQEKLERIHDHLRQSLPFIDRIAVASYEPLTDNLKTFLHSSDGEAPLSFYESKLSASSSLTEIATSRRPRVINDMDVLSQDLVREHSRRVRSSGYGASYTMPVAHNGALYGFLFFNSRQKWVFDAQALHHLNMVGHQLSLVVVNELACLRTLMASVRTVTQIAQIRDFETGAHLERMAHYSRIIAQEVAPRFKLDDAFVEYLYLFAPLHDIGKVAVPDSLLLKPGRLEPEEFVQIQQHTVKGRQIVDSMLENFGIQGMQRSEMLRNIVLHHHESLDGSGYPHGLRGDDIPVEARIVAVADVFDALTSERPYKEAWSNDQAFSMLAEMAGRKFDHDCVDALLRNRSEIDRIQGQFAEDFLG</sequence>
<evidence type="ECO:0000259" key="1">
    <source>
        <dbReference type="PROSITE" id="PS51831"/>
    </source>
</evidence>
<dbReference type="EMBL" id="SHKM01000001">
    <property type="protein sequence ID" value="RZT89249.1"/>
    <property type="molecule type" value="Genomic_DNA"/>
</dbReference>
<organism evidence="3 4">
    <name type="scientific">Azospira oryzae</name>
    <dbReference type="NCBI Taxonomy" id="146939"/>
    <lineage>
        <taxon>Bacteria</taxon>
        <taxon>Pseudomonadati</taxon>
        <taxon>Pseudomonadota</taxon>
        <taxon>Betaproteobacteria</taxon>
        <taxon>Rhodocyclales</taxon>
        <taxon>Rhodocyclaceae</taxon>
        <taxon>Azospira</taxon>
    </lineage>
</organism>
<proteinExistence type="predicted"/>
<evidence type="ECO:0000313" key="4">
    <source>
        <dbReference type="Proteomes" id="UP000292136"/>
    </source>
</evidence>
<comment type="caution">
    <text evidence="3">The sequence shown here is derived from an EMBL/GenBank/DDBJ whole genome shotgun (WGS) entry which is preliminary data.</text>
</comment>
<dbReference type="SUPFAM" id="SSF55781">
    <property type="entry name" value="GAF domain-like"/>
    <property type="match status" value="1"/>
</dbReference>
<reference evidence="3 4" key="1">
    <citation type="submission" date="2019-02" db="EMBL/GenBank/DDBJ databases">
        <title>Genomic Encyclopedia of Type Strains, Phase IV (KMG-IV): sequencing the most valuable type-strain genomes for metagenomic binning, comparative biology and taxonomic classification.</title>
        <authorList>
            <person name="Goeker M."/>
        </authorList>
    </citation>
    <scope>NUCLEOTIDE SEQUENCE [LARGE SCALE GENOMIC DNA]</scope>
    <source>
        <strain evidence="3 4">DSM 21223</strain>
    </source>
</reference>
<dbReference type="InterPro" id="IPR006674">
    <property type="entry name" value="HD_domain"/>
</dbReference>
<dbReference type="CDD" id="cd00077">
    <property type="entry name" value="HDc"/>
    <property type="match status" value="1"/>
</dbReference>
<gene>
    <name evidence="3" type="ORF">EV678_0029</name>
</gene>
<dbReference type="PROSITE" id="PS51831">
    <property type="entry name" value="HD"/>
    <property type="match status" value="1"/>
</dbReference>
<dbReference type="InterPro" id="IPR052020">
    <property type="entry name" value="Cyclic_di-GMP/3'3'-cGAMP_PDE"/>
</dbReference>
<dbReference type="PANTHER" id="PTHR45228">
    <property type="entry name" value="CYCLIC DI-GMP PHOSPHODIESTERASE TM_0186-RELATED"/>
    <property type="match status" value="1"/>
</dbReference>
<dbReference type="Pfam" id="PF13487">
    <property type="entry name" value="HD_5"/>
    <property type="match status" value="1"/>
</dbReference>
<dbReference type="PROSITE" id="PS51832">
    <property type="entry name" value="HD_GYP"/>
    <property type="match status" value="1"/>
</dbReference>
<dbReference type="InterPro" id="IPR037522">
    <property type="entry name" value="HD_GYP_dom"/>
</dbReference>
<dbReference type="Pfam" id="PF01590">
    <property type="entry name" value="GAF"/>
    <property type="match status" value="1"/>
</dbReference>
<protein>
    <submittedName>
        <fullName evidence="3">GAF domain-containing protein</fullName>
    </submittedName>
</protein>
<dbReference type="InterPro" id="IPR003607">
    <property type="entry name" value="HD/PDEase_dom"/>
</dbReference>
<evidence type="ECO:0000313" key="3">
    <source>
        <dbReference type="EMBL" id="RZT89249.1"/>
    </source>
</evidence>
<dbReference type="Gene3D" id="1.10.3210.10">
    <property type="entry name" value="Hypothetical protein af1432"/>
    <property type="match status" value="1"/>
</dbReference>
<feature type="domain" description="HD-GYP" evidence="2">
    <location>
        <begin position="188"/>
        <end position="396"/>
    </location>
</feature>
<dbReference type="SUPFAM" id="SSF109604">
    <property type="entry name" value="HD-domain/PDEase-like"/>
    <property type="match status" value="1"/>
</dbReference>
<keyword evidence="4" id="KW-1185">Reference proteome</keyword>
<dbReference type="Gene3D" id="3.30.450.40">
    <property type="match status" value="1"/>
</dbReference>